<protein>
    <submittedName>
        <fullName evidence="3">Uncharacterized protein</fullName>
    </submittedName>
</protein>
<dbReference type="Proteomes" id="UP000663865">
    <property type="component" value="Unassembled WGS sequence"/>
</dbReference>
<dbReference type="Proteomes" id="UP000663838">
    <property type="component" value="Unassembled WGS sequence"/>
</dbReference>
<evidence type="ECO:0000313" key="8">
    <source>
        <dbReference type="EMBL" id="CAF4868972.1"/>
    </source>
</evidence>
<evidence type="ECO:0000313" key="6">
    <source>
        <dbReference type="EMBL" id="CAF4547751.1"/>
    </source>
</evidence>
<dbReference type="Proteomes" id="UP000663873">
    <property type="component" value="Unassembled WGS sequence"/>
</dbReference>
<dbReference type="EMBL" id="CAJNXB010001348">
    <property type="protein sequence ID" value="CAF3158993.1"/>
    <property type="molecule type" value="Genomic_DNA"/>
</dbReference>
<evidence type="ECO:0000313" key="5">
    <source>
        <dbReference type="EMBL" id="CAF4547455.1"/>
    </source>
</evidence>
<evidence type="ECO:0000313" key="9">
    <source>
        <dbReference type="EMBL" id="CAF4876644.1"/>
    </source>
</evidence>
<feature type="compositionally biased region" description="Low complexity" evidence="1">
    <location>
        <begin position="13"/>
        <end position="23"/>
    </location>
</feature>
<accession>A0A817WB40</accession>
<dbReference type="EMBL" id="CAJNYT010000537">
    <property type="protein sequence ID" value="CAF3353460.1"/>
    <property type="molecule type" value="Genomic_DNA"/>
</dbReference>
<dbReference type="Proteomes" id="UP000663851">
    <property type="component" value="Unassembled WGS sequence"/>
</dbReference>
<evidence type="ECO:0000313" key="10">
    <source>
        <dbReference type="Proteomes" id="UP000663872"/>
    </source>
</evidence>
<evidence type="ECO:0000313" key="3">
    <source>
        <dbReference type="EMBL" id="CAF3353460.1"/>
    </source>
</evidence>
<organism evidence="3 10">
    <name type="scientific">Rotaria socialis</name>
    <dbReference type="NCBI Taxonomy" id="392032"/>
    <lineage>
        <taxon>Eukaryota</taxon>
        <taxon>Metazoa</taxon>
        <taxon>Spiralia</taxon>
        <taxon>Gnathifera</taxon>
        <taxon>Rotifera</taxon>
        <taxon>Eurotatoria</taxon>
        <taxon>Bdelloidea</taxon>
        <taxon>Philodinida</taxon>
        <taxon>Philodinidae</taxon>
        <taxon>Rotaria</taxon>
    </lineage>
</organism>
<evidence type="ECO:0000313" key="2">
    <source>
        <dbReference type="EMBL" id="CAF3158993.1"/>
    </source>
</evidence>
<dbReference type="Proteomes" id="UP000663848">
    <property type="component" value="Unassembled WGS sequence"/>
</dbReference>
<proteinExistence type="predicted"/>
<evidence type="ECO:0000313" key="4">
    <source>
        <dbReference type="EMBL" id="CAF3414230.1"/>
    </source>
</evidence>
<dbReference type="Proteomes" id="UP000663862">
    <property type="component" value="Unassembled WGS sequence"/>
</dbReference>
<gene>
    <name evidence="3" type="ORF">GRG538_LOCUS5745</name>
    <name evidence="5" type="ORF">HFQ381_LOCUS30683</name>
    <name evidence="4" type="ORF">KIK155_LOCUS9319</name>
    <name evidence="9" type="ORF">QYT958_LOCUS29050</name>
    <name evidence="2" type="ORF">TIS948_LOCUS10141</name>
    <name evidence="8" type="ORF">TOA249_LOCUS28329</name>
    <name evidence="7" type="ORF">TSG867_LOCUS31022</name>
    <name evidence="6" type="ORF">UJA718_LOCUS29160</name>
</gene>
<sequence length="68" mass="7607">MQSNIGAVADETSSSSFSPSSSSVKVAISKTNNTQTKVDGKQAEHWKMLRTWTYSQSIDPRRWFNLPT</sequence>
<feature type="region of interest" description="Disordered" evidence="1">
    <location>
        <begin position="1"/>
        <end position="23"/>
    </location>
</feature>
<dbReference type="EMBL" id="CAJOBP010009175">
    <property type="protein sequence ID" value="CAF4547751.1"/>
    <property type="molecule type" value="Genomic_DNA"/>
</dbReference>
<comment type="caution">
    <text evidence="3">The sequence shown here is derived from an EMBL/GenBank/DDBJ whole genome shotgun (WGS) entry which is preliminary data.</text>
</comment>
<dbReference type="EMBL" id="CAJOBQ010005396">
    <property type="protein sequence ID" value="CAF4655325.1"/>
    <property type="molecule type" value="Genomic_DNA"/>
</dbReference>
<evidence type="ECO:0000313" key="11">
    <source>
        <dbReference type="Proteomes" id="UP000663873"/>
    </source>
</evidence>
<evidence type="ECO:0000256" key="1">
    <source>
        <dbReference type="SAM" id="MobiDB-lite"/>
    </source>
</evidence>
<keyword evidence="11" id="KW-1185">Reference proteome</keyword>
<reference evidence="3" key="1">
    <citation type="submission" date="2021-02" db="EMBL/GenBank/DDBJ databases">
        <authorList>
            <person name="Nowell W R."/>
        </authorList>
    </citation>
    <scope>NUCLEOTIDE SEQUENCE</scope>
</reference>
<dbReference type="EMBL" id="CAJOBS010003906">
    <property type="protein sequence ID" value="CAF4868972.1"/>
    <property type="molecule type" value="Genomic_DNA"/>
</dbReference>
<dbReference type="Proteomes" id="UP000663872">
    <property type="component" value="Unassembled WGS sequence"/>
</dbReference>
<evidence type="ECO:0000313" key="7">
    <source>
        <dbReference type="EMBL" id="CAF4655325.1"/>
    </source>
</evidence>
<dbReference type="AlphaFoldDB" id="A0A817WB40"/>
<name>A0A817WB40_9BILA</name>
<dbReference type="EMBL" id="CAJNYV010001302">
    <property type="protein sequence ID" value="CAF3414230.1"/>
    <property type="molecule type" value="Genomic_DNA"/>
</dbReference>
<dbReference type="EMBL" id="CAJOBO010005599">
    <property type="protein sequence ID" value="CAF4547455.1"/>
    <property type="molecule type" value="Genomic_DNA"/>
</dbReference>
<dbReference type="EMBL" id="CAJOBR010008256">
    <property type="protein sequence ID" value="CAF4876644.1"/>
    <property type="molecule type" value="Genomic_DNA"/>
</dbReference>
<dbReference type="Proteomes" id="UP000663825">
    <property type="component" value="Unassembled WGS sequence"/>
</dbReference>